<dbReference type="EMBL" id="BGPR01000111">
    <property type="protein sequence ID" value="GBL95437.1"/>
    <property type="molecule type" value="Genomic_DNA"/>
</dbReference>
<gene>
    <name evidence="2" type="ORF">AVEN_154829_1</name>
</gene>
<dbReference type="AlphaFoldDB" id="A0A4Y2BV41"/>
<name>A0A4Y2BV41_ARAVE</name>
<organism evidence="2 3">
    <name type="scientific">Araneus ventricosus</name>
    <name type="common">Orbweaver spider</name>
    <name type="synonym">Epeira ventricosa</name>
    <dbReference type="NCBI Taxonomy" id="182803"/>
    <lineage>
        <taxon>Eukaryota</taxon>
        <taxon>Metazoa</taxon>
        <taxon>Ecdysozoa</taxon>
        <taxon>Arthropoda</taxon>
        <taxon>Chelicerata</taxon>
        <taxon>Arachnida</taxon>
        <taxon>Araneae</taxon>
        <taxon>Araneomorphae</taxon>
        <taxon>Entelegynae</taxon>
        <taxon>Araneoidea</taxon>
        <taxon>Araneidae</taxon>
        <taxon>Araneus</taxon>
    </lineage>
</organism>
<reference evidence="2 3" key="1">
    <citation type="journal article" date="2019" name="Sci. Rep.">
        <title>Orb-weaving spider Araneus ventricosus genome elucidates the spidroin gene catalogue.</title>
        <authorList>
            <person name="Kono N."/>
            <person name="Nakamura H."/>
            <person name="Ohtoshi R."/>
            <person name="Moran D.A.P."/>
            <person name="Shinohara A."/>
            <person name="Yoshida Y."/>
            <person name="Fujiwara M."/>
            <person name="Mori M."/>
            <person name="Tomita M."/>
            <person name="Arakawa K."/>
        </authorList>
    </citation>
    <scope>NUCLEOTIDE SEQUENCE [LARGE SCALE GENOMIC DNA]</scope>
</reference>
<keyword evidence="3" id="KW-1185">Reference proteome</keyword>
<feature type="compositionally biased region" description="Basic and acidic residues" evidence="1">
    <location>
        <begin position="49"/>
        <end position="72"/>
    </location>
</feature>
<feature type="compositionally biased region" description="Basic residues" evidence="1">
    <location>
        <begin position="1"/>
        <end position="10"/>
    </location>
</feature>
<feature type="region of interest" description="Disordered" evidence="1">
    <location>
        <begin position="1"/>
        <end position="124"/>
    </location>
</feature>
<comment type="caution">
    <text evidence="2">The sequence shown here is derived from an EMBL/GenBank/DDBJ whole genome shotgun (WGS) entry which is preliminary data.</text>
</comment>
<protein>
    <submittedName>
        <fullName evidence="2">Uncharacterized protein</fullName>
    </submittedName>
</protein>
<accession>A0A4Y2BV41</accession>
<evidence type="ECO:0000256" key="1">
    <source>
        <dbReference type="SAM" id="MobiDB-lite"/>
    </source>
</evidence>
<proteinExistence type="predicted"/>
<sequence length="152" mass="16294">MLHAKSKAHSARAYPTGCKALTGRRGRKLTEGRTTATQPRAGKAQAEPKNQDRMDPDIKELTSHTTKPHAEPLKLQAVQPSPENRSGMVRMFGEGVPTQVSSSSPDSGSKLRGPSQNSPRVVSKRDVNITKLKLNNVAIGTDLLMAVTSAAN</sequence>
<feature type="compositionally biased region" description="Polar residues" evidence="1">
    <location>
        <begin position="98"/>
        <end position="107"/>
    </location>
</feature>
<evidence type="ECO:0000313" key="3">
    <source>
        <dbReference type="Proteomes" id="UP000499080"/>
    </source>
</evidence>
<evidence type="ECO:0000313" key="2">
    <source>
        <dbReference type="EMBL" id="GBL95437.1"/>
    </source>
</evidence>
<dbReference type="Proteomes" id="UP000499080">
    <property type="component" value="Unassembled WGS sequence"/>
</dbReference>